<organism evidence="2 3">
    <name type="scientific">Gossypium stocksii</name>
    <dbReference type="NCBI Taxonomy" id="47602"/>
    <lineage>
        <taxon>Eukaryota</taxon>
        <taxon>Viridiplantae</taxon>
        <taxon>Streptophyta</taxon>
        <taxon>Embryophyta</taxon>
        <taxon>Tracheophyta</taxon>
        <taxon>Spermatophyta</taxon>
        <taxon>Magnoliopsida</taxon>
        <taxon>eudicotyledons</taxon>
        <taxon>Gunneridae</taxon>
        <taxon>Pentapetalae</taxon>
        <taxon>rosids</taxon>
        <taxon>malvids</taxon>
        <taxon>Malvales</taxon>
        <taxon>Malvaceae</taxon>
        <taxon>Malvoideae</taxon>
        <taxon>Gossypium</taxon>
    </lineage>
</organism>
<dbReference type="OrthoDB" id="10432164at2759"/>
<gene>
    <name evidence="2" type="ORF">J1N35_023695</name>
</gene>
<protein>
    <submittedName>
        <fullName evidence="2">Uncharacterized protein</fullName>
    </submittedName>
</protein>
<sequence length="190" mass="21089">MLKKCPKKSVLSEKDKLEGKAKRLGSSARVLKPRRPKGNGSDKAPTKLGLSEGKVKSNRAKRGKKKRVKCFLYCGSHELQNCPEQSKLAMVKRKATTELVESSEGLPPKEKVSYASDLEEEVAKQTWKLRPMMLNSGKVTELVELLTKLPSKEKGPFKILKQGGQGFIGMSNLVMRIKRIPIEASQNVGK</sequence>
<evidence type="ECO:0000313" key="3">
    <source>
        <dbReference type="Proteomes" id="UP000828251"/>
    </source>
</evidence>
<dbReference type="EMBL" id="JAIQCV010000007">
    <property type="protein sequence ID" value="KAH1083934.1"/>
    <property type="molecule type" value="Genomic_DNA"/>
</dbReference>
<feature type="region of interest" description="Disordered" evidence="1">
    <location>
        <begin position="1"/>
        <end position="64"/>
    </location>
</feature>
<accession>A0A9D4A4M6</accession>
<keyword evidence="3" id="KW-1185">Reference proteome</keyword>
<proteinExistence type="predicted"/>
<evidence type="ECO:0000313" key="2">
    <source>
        <dbReference type="EMBL" id="KAH1083934.1"/>
    </source>
</evidence>
<feature type="compositionally biased region" description="Basic and acidic residues" evidence="1">
    <location>
        <begin position="10"/>
        <end position="21"/>
    </location>
</feature>
<dbReference type="AlphaFoldDB" id="A0A9D4A4M6"/>
<dbReference type="Proteomes" id="UP000828251">
    <property type="component" value="Unassembled WGS sequence"/>
</dbReference>
<reference evidence="2 3" key="1">
    <citation type="journal article" date="2021" name="Plant Biotechnol. J.">
        <title>Multi-omics assisted identification of the key and species-specific regulatory components of drought-tolerant mechanisms in Gossypium stocksii.</title>
        <authorList>
            <person name="Yu D."/>
            <person name="Ke L."/>
            <person name="Zhang D."/>
            <person name="Wu Y."/>
            <person name="Sun Y."/>
            <person name="Mei J."/>
            <person name="Sun J."/>
            <person name="Sun Y."/>
        </authorList>
    </citation>
    <scope>NUCLEOTIDE SEQUENCE [LARGE SCALE GENOMIC DNA]</scope>
    <source>
        <strain evidence="3">cv. E1</strain>
        <tissue evidence="2">Leaf</tissue>
    </source>
</reference>
<name>A0A9D4A4M6_9ROSI</name>
<evidence type="ECO:0000256" key="1">
    <source>
        <dbReference type="SAM" id="MobiDB-lite"/>
    </source>
</evidence>
<comment type="caution">
    <text evidence="2">The sequence shown here is derived from an EMBL/GenBank/DDBJ whole genome shotgun (WGS) entry which is preliminary data.</text>
</comment>